<keyword evidence="2" id="KW-0964">Secreted</keyword>
<sequence>MKYLAVVVLTVVSLIGTCQAETPENKCIAKHRANNLKETCIPQCKYEYYGFVGPDYNITYQHIRTFSNTLIKYNAIDVSKKHELRKLMQKCEKRVKNQARNDSHWLNCRTTIEYYRCIVADPMINYRKFDKAIIEYDKTINV</sequence>
<keyword evidence="4" id="KW-0732">Signal</keyword>
<dbReference type="GO" id="GO:0005549">
    <property type="term" value="F:odorant binding"/>
    <property type="evidence" value="ECO:0007669"/>
    <property type="project" value="InterPro"/>
</dbReference>
<feature type="chain" id="PRO_5003337942" evidence="4">
    <location>
        <begin position="21"/>
        <end position="142"/>
    </location>
</feature>
<protein>
    <submittedName>
        <fullName evidence="5">14.66 kDa salivary PpSP15-like protein</fullName>
    </submittedName>
</protein>
<comment type="subcellular location">
    <subcellularLocation>
        <location evidence="1">Secreted</location>
    </subcellularLocation>
</comment>
<feature type="signal peptide" evidence="4">
    <location>
        <begin position="1"/>
        <end position="20"/>
    </location>
</feature>
<organism evidence="5">
    <name type="scientific">Phlebotomus sergenti</name>
    <dbReference type="NCBI Taxonomy" id="85759"/>
    <lineage>
        <taxon>Eukaryota</taxon>
        <taxon>Metazoa</taxon>
        <taxon>Ecdysozoa</taxon>
        <taxon>Arthropoda</taxon>
        <taxon>Hexapoda</taxon>
        <taxon>Insecta</taxon>
        <taxon>Pterygota</taxon>
        <taxon>Neoptera</taxon>
        <taxon>Endopterygota</taxon>
        <taxon>Diptera</taxon>
        <taxon>Nematocera</taxon>
        <taxon>Psychodoidea</taxon>
        <taxon>Psychodidae</taxon>
        <taxon>Phlebotomus</taxon>
        <taxon>Paraphlebotomus</taxon>
    </lineage>
</organism>
<keyword evidence="3" id="KW-0800">Toxin</keyword>
<dbReference type="GO" id="GO:0090729">
    <property type="term" value="F:toxin activity"/>
    <property type="evidence" value="ECO:0007669"/>
    <property type="project" value="UniProtKB-KW"/>
</dbReference>
<proteinExistence type="evidence at transcript level"/>
<dbReference type="Gene3D" id="1.10.238.20">
    <property type="entry name" value="Pheromone/general odorant binding protein domain"/>
    <property type="match status" value="1"/>
</dbReference>
<evidence type="ECO:0000256" key="2">
    <source>
        <dbReference type="ARBA" id="ARBA00022525"/>
    </source>
</evidence>
<reference evidence="5" key="1">
    <citation type="submission" date="2010-06" db="EMBL/GenBank/DDBJ databases">
        <title>Comparative analysis of salivary gland transcriptomics with respect to vectors of cutaneous and visceral leishmaniases.</title>
        <authorList>
            <person name="Rohousova I."/>
            <person name="Subrahmanyam S."/>
            <person name="Volfova V."/>
            <person name="Mu J."/>
            <person name="Volf P."/>
            <person name="Valenzuela J.G."/>
            <person name="Jochim R.C."/>
        </authorList>
    </citation>
    <scope>NUCLEOTIDE SEQUENCE</scope>
    <source>
        <tissue evidence="5">Salivary gland</tissue>
    </source>
</reference>
<evidence type="ECO:0000256" key="3">
    <source>
        <dbReference type="ARBA" id="ARBA00022656"/>
    </source>
</evidence>
<accession>F6K8K4</accession>
<evidence type="ECO:0000313" key="5">
    <source>
        <dbReference type="EMBL" id="ADJ54117.1"/>
    </source>
</evidence>
<evidence type="ECO:0000256" key="1">
    <source>
        <dbReference type="ARBA" id="ARBA00004613"/>
    </source>
</evidence>
<name>F6K8K4_9DIPT</name>
<dbReference type="InterPro" id="IPR036728">
    <property type="entry name" value="PBP_GOBP_sf"/>
</dbReference>
<dbReference type="SUPFAM" id="SSF47565">
    <property type="entry name" value="Insect pheromone/odorant-binding proteins"/>
    <property type="match status" value="1"/>
</dbReference>
<dbReference type="AlphaFoldDB" id="F6K8K4"/>
<dbReference type="GO" id="GO:0005576">
    <property type="term" value="C:extracellular region"/>
    <property type="evidence" value="ECO:0007669"/>
    <property type="project" value="UniProtKB-SubCell"/>
</dbReference>
<dbReference type="EMBL" id="HM560868">
    <property type="protein sequence ID" value="ADJ54117.1"/>
    <property type="molecule type" value="mRNA"/>
</dbReference>
<evidence type="ECO:0000256" key="4">
    <source>
        <dbReference type="SAM" id="SignalP"/>
    </source>
</evidence>